<gene>
    <name evidence="2" type="ORF">MCOR_48274</name>
</gene>
<keyword evidence="3" id="KW-1185">Reference proteome</keyword>
<proteinExistence type="predicted"/>
<accession>A0A6J8E671</accession>
<dbReference type="Proteomes" id="UP000507470">
    <property type="component" value="Unassembled WGS sequence"/>
</dbReference>
<evidence type="ECO:0000313" key="2">
    <source>
        <dbReference type="EMBL" id="CAC5415586.1"/>
    </source>
</evidence>
<feature type="region of interest" description="Disordered" evidence="1">
    <location>
        <begin position="194"/>
        <end position="218"/>
    </location>
</feature>
<evidence type="ECO:0000313" key="3">
    <source>
        <dbReference type="Proteomes" id="UP000507470"/>
    </source>
</evidence>
<organism evidence="2 3">
    <name type="scientific">Mytilus coruscus</name>
    <name type="common">Sea mussel</name>
    <dbReference type="NCBI Taxonomy" id="42192"/>
    <lineage>
        <taxon>Eukaryota</taxon>
        <taxon>Metazoa</taxon>
        <taxon>Spiralia</taxon>
        <taxon>Lophotrochozoa</taxon>
        <taxon>Mollusca</taxon>
        <taxon>Bivalvia</taxon>
        <taxon>Autobranchia</taxon>
        <taxon>Pteriomorphia</taxon>
        <taxon>Mytilida</taxon>
        <taxon>Mytiloidea</taxon>
        <taxon>Mytilidae</taxon>
        <taxon>Mytilinae</taxon>
        <taxon>Mytilus</taxon>
    </lineage>
</organism>
<dbReference type="EMBL" id="CACVKT020008449">
    <property type="protein sequence ID" value="CAC5415586.1"/>
    <property type="molecule type" value="Genomic_DNA"/>
</dbReference>
<feature type="compositionally biased region" description="Polar residues" evidence="1">
    <location>
        <begin position="194"/>
        <end position="206"/>
    </location>
</feature>
<protein>
    <submittedName>
        <fullName evidence="2">Uncharacterized protein</fullName>
    </submittedName>
</protein>
<sequence length="324" mass="37191">MNEMLLLLRSCITHPSDCDVIAGKIRENLIHIQQPVRDFYKENDMKKIKQRLREKFHRLTANRLKETDFEIRYVSKNDLCVKIGDGMTPCFKCCIGVRQGDVLSPNNCKIFINDLPEKFLSCPDPVDINNRKIDCLMYTDDVRKDLDVIHQMETKNVSSSFKCQQITDTRIRESVNHGAIASIEFDSDSSLPVQSLPGSSQILHSPNSEKRASSSQPVVNDCNRTFKPNVDKQVACPSSLNLDRDEDVDGDVRLMWGRKIAKECEKKSNRKFKKKKKHKSKRCDTKQLIDENEKMKNILKYLVKNKRKIIDNDSDSSSTSSSSD</sequence>
<evidence type="ECO:0000256" key="1">
    <source>
        <dbReference type="SAM" id="MobiDB-lite"/>
    </source>
</evidence>
<dbReference type="OrthoDB" id="6159571at2759"/>
<dbReference type="AlphaFoldDB" id="A0A6J8E671"/>
<reference evidence="2 3" key="1">
    <citation type="submission" date="2020-06" db="EMBL/GenBank/DDBJ databases">
        <authorList>
            <person name="Li R."/>
            <person name="Bekaert M."/>
        </authorList>
    </citation>
    <scope>NUCLEOTIDE SEQUENCE [LARGE SCALE GENOMIC DNA]</scope>
    <source>
        <strain evidence="3">wild</strain>
    </source>
</reference>
<name>A0A6J8E671_MYTCO</name>